<evidence type="ECO:0000313" key="2">
    <source>
        <dbReference type="Proteomes" id="UP000827976"/>
    </source>
</evidence>
<proteinExistence type="predicted"/>
<comment type="caution">
    <text evidence="1">The sequence shown here is derived from an EMBL/GenBank/DDBJ whole genome shotgun (WGS) entry which is preliminary data.</text>
</comment>
<reference evidence="2" key="1">
    <citation type="journal article" date="2022" name="Nat. Commun.">
        <title>Chromosome evolution and the genetic basis of agronomically important traits in greater yam.</title>
        <authorList>
            <person name="Bredeson J.V."/>
            <person name="Lyons J.B."/>
            <person name="Oniyinde I.O."/>
            <person name="Okereke N.R."/>
            <person name="Kolade O."/>
            <person name="Nnabue I."/>
            <person name="Nwadili C.O."/>
            <person name="Hribova E."/>
            <person name="Parker M."/>
            <person name="Nwogha J."/>
            <person name="Shu S."/>
            <person name="Carlson J."/>
            <person name="Kariba R."/>
            <person name="Muthemba S."/>
            <person name="Knop K."/>
            <person name="Barton G.J."/>
            <person name="Sherwood A.V."/>
            <person name="Lopez-Montes A."/>
            <person name="Asiedu R."/>
            <person name="Jamnadass R."/>
            <person name="Muchugi A."/>
            <person name="Goodstein D."/>
            <person name="Egesi C.N."/>
            <person name="Featherston J."/>
            <person name="Asfaw A."/>
            <person name="Simpson G.G."/>
            <person name="Dolezel J."/>
            <person name="Hendre P.S."/>
            <person name="Van Deynze A."/>
            <person name="Kumar P.L."/>
            <person name="Obidiegwu J.E."/>
            <person name="Bhattacharjee R."/>
            <person name="Rokhsar D.S."/>
        </authorList>
    </citation>
    <scope>NUCLEOTIDE SEQUENCE [LARGE SCALE GENOMIC DNA]</scope>
    <source>
        <strain evidence="2">cv. TDa95/00328</strain>
    </source>
</reference>
<gene>
    <name evidence="1" type="ORF">IHE45_08G076900</name>
</gene>
<sequence length="96" mass="10930">MTFLQEQVKQNDLSFVFRLQVNNAAVLGIFVDLQDLHSSTKESIEKGEASSFFKLLDAAVEDYEKTEECLNINYYGTKKVIDALKPFLQLSHSPEL</sequence>
<dbReference type="Proteomes" id="UP000827976">
    <property type="component" value="Chromosome 8"/>
</dbReference>
<organism evidence="1 2">
    <name type="scientific">Dioscorea alata</name>
    <name type="common">Purple yam</name>
    <dbReference type="NCBI Taxonomy" id="55571"/>
    <lineage>
        <taxon>Eukaryota</taxon>
        <taxon>Viridiplantae</taxon>
        <taxon>Streptophyta</taxon>
        <taxon>Embryophyta</taxon>
        <taxon>Tracheophyta</taxon>
        <taxon>Spermatophyta</taxon>
        <taxon>Magnoliopsida</taxon>
        <taxon>Liliopsida</taxon>
        <taxon>Dioscoreales</taxon>
        <taxon>Dioscoreaceae</taxon>
        <taxon>Dioscorea</taxon>
    </lineage>
</organism>
<protein>
    <submittedName>
        <fullName evidence="1">NAD(P)-binding domain-containing protein</fullName>
    </submittedName>
</protein>
<evidence type="ECO:0000313" key="1">
    <source>
        <dbReference type="EMBL" id="KAH7674494.1"/>
    </source>
</evidence>
<name>A0ACB7VK60_DIOAL</name>
<accession>A0ACB7VK60</accession>
<keyword evidence="2" id="KW-1185">Reference proteome</keyword>
<dbReference type="EMBL" id="CM037018">
    <property type="protein sequence ID" value="KAH7674494.1"/>
    <property type="molecule type" value="Genomic_DNA"/>
</dbReference>